<feature type="domain" description="Lnb-like transmembrane" evidence="3">
    <location>
        <begin position="256"/>
        <end position="385"/>
    </location>
</feature>
<keyword evidence="1" id="KW-1133">Transmembrane helix</keyword>
<evidence type="ECO:0000313" key="4">
    <source>
        <dbReference type="EMBL" id="MCW3805762.1"/>
    </source>
</evidence>
<evidence type="ECO:0000256" key="1">
    <source>
        <dbReference type="SAM" id="Phobius"/>
    </source>
</evidence>
<keyword evidence="1" id="KW-0812">Transmembrane</keyword>
<dbReference type="Proteomes" id="UP001207408">
    <property type="component" value="Unassembled WGS sequence"/>
</dbReference>
<dbReference type="Pfam" id="PF13387">
    <property type="entry name" value="Lnb_N"/>
    <property type="match status" value="1"/>
</dbReference>
<dbReference type="EMBL" id="JAPDPI010000015">
    <property type="protein sequence ID" value="MCW3805762.1"/>
    <property type="molecule type" value="Genomic_DNA"/>
</dbReference>
<reference evidence="4" key="1">
    <citation type="submission" date="2022-10" db="EMBL/GenBank/DDBJ databases">
        <authorList>
            <person name="Yu W.X."/>
        </authorList>
    </citation>
    <scope>NUCLEOTIDE SEQUENCE</scope>
    <source>
        <strain evidence="4">D04</strain>
    </source>
</reference>
<evidence type="ECO:0000259" key="2">
    <source>
        <dbReference type="Pfam" id="PF13387"/>
    </source>
</evidence>
<feature type="transmembrane region" description="Helical" evidence="1">
    <location>
        <begin position="345"/>
        <end position="363"/>
    </location>
</feature>
<dbReference type="Pfam" id="PF25221">
    <property type="entry name" value="5TMH_Lnb"/>
    <property type="match status" value="1"/>
</dbReference>
<feature type="transmembrane region" description="Helical" evidence="1">
    <location>
        <begin position="321"/>
        <end position="338"/>
    </location>
</feature>
<evidence type="ECO:0000259" key="3">
    <source>
        <dbReference type="Pfam" id="PF25221"/>
    </source>
</evidence>
<dbReference type="InterPro" id="IPR025178">
    <property type="entry name" value="Lnb_N"/>
</dbReference>
<evidence type="ECO:0000313" key="5">
    <source>
        <dbReference type="Proteomes" id="UP001207408"/>
    </source>
</evidence>
<proteinExistence type="predicted"/>
<feature type="transmembrane region" description="Helical" evidence="1">
    <location>
        <begin position="259"/>
        <end position="280"/>
    </location>
</feature>
<feature type="transmembrane region" description="Helical" evidence="1">
    <location>
        <begin position="292"/>
        <end position="309"/>
    </location>
</feature>
<name>A0AAE3SJI4_9BACT</name>
<organism evidence="4 5">
    <name type="scientific">Plebeiibacterium marinum</name>
    <dbReference type="NCBI Taxonomy" id="2992111"/>
    <lineage>
        <taxon>Bacteria</taxon>
        <taxon>Pseudomonadati</taxon>
        <taxon>Bacteroidota</taxon>
        <taxon>Bacteroidia</taxon>
        <taxon>Marinilabiliales</taxon>
        <taxon>Marinilabiliaceae</taxon>
        <taxon>Plebeiibacterium</taxon>
    </lineage>
</organism>
<dbReference type="InterPro" id="IPR057436">
    <property type="entry name" value="5TMH_Lnb"/>
</dbReference>
<dbReference type="RefSeq" id="WP_301199128.1">
    <property type="nucleotide sequence ID" value="NZ_JAPDPI010000015.1"/>
</dbReference>
<gene>
    <name evidence="4" type="ORF">OM074_08990</name>
</gene>
<keyword evidence="5" id="KW-1185">Reference proteome</keyword>
<protein>
    <submittedName>
        <fullName evidence="4">DUF4105 domain-containing protein</fullName>
    </submittedName>
</protein>
<feature type="domain" description="Lnb N-terminal periplasmic" evidence="2">
    <location>
        <begin position="28"/>
        <end position="163"/>
    </location>
</feature>
<keyword evidence="1" id="KW-0472">Membrane</keyword>
<accession>A0AAE3SJI4</accession>
<sequence>MHNFFRHLIGFVILVILPVSLYSKNILSKSATVSILTCSEGDELYSAFGHSAIRVFDKERNVDLVFNYGTFDFNTPNFYLKFANGKLNYLLSYNKFKRFLPEYFSDNRGVIEQELNLSYKEKQQIFNALIENYKPENRFYKYDFFYDNCATRIFDIIKDNIDGEVIIKRDTINCDRTFRNYLHHYLSESPWIEMGLKILLGLPADKIATPKESTFLPDFLMEVLNNSEISSTDNSRDLIAKTNILLEKDLTKTGDNFRITPIFCAWMLLILVLLGSFLINKAHFAWNIFDRILFGVCGLIGLLILYLWLATDHQVTRYNMNILWSFPSFIIIALFNWKSNKNKKLLWVNLVLVTIFIIGWYWIPQDFPQASLPFSIIILYRIISRIKPVFMELQTP</sequence>
<dbReference type="AlphaFoldDB" id="A0AAE3SJI4"/>
<comment type="caution">
    <text evidence="4">The sequence shown here is derived from an EMBL/GenBank/DDBJ whole genome shotgun (WGS) entry which is preliminary data.</text>
</comment>